<dbReference type="RefSeq" id="WP_011993598.1">
    <property type="nucleotide sequence ID" value="NC_009718.1"/>
</dbReference>
<feature type="domain" description="YgjP-like metallopeptidase" evidence="1">
    <location>
        <begin position="39"/>
        <end position="241"/>
    </location>
</feature>
<organism evidence="2 3">
    <name type="scientific">Fervidobacterium nodosum (strain ATCC 35602 / DSM 5306 / Rt17-B1)</name>
    <dbReference type="NCBI Taxonomy" id="381764"/>
    <lineage>
        <taxon>Bacteria</taxon>
        <taxon>Thermotogati</taxon>
        <taxon>Thermotogota</taxon>
        <taxon>Thermotogae</taxon>
        <taxon>Thermotogales</taxon>
        <taxon>Fervidobacteriaceae</taxon>
        <taxon>Fervidobacterium</taxon>
    </lineage>
</organism>
<dbReference type="PANTHER" id="PTHR30399">
    <property type="entry name" value="UNCHARACTERIZED PROTEIN YGJP"/>
    <property type="match status" value="1"/>
</dbReference>
<dbReference type="CDD" id="cd07344">
    <property type="entry name" value="M48_yhfN_like"/>
    <property type="match status" value="1"/>
</dbReference>
<dbReference type="HOGENOM" id="CLU_065947_2_2_0"/>
<keyword evidence="3" id="KW-1185">Reference proteome</keyword>
<dbReference type="Pfam" id="PF01863">
    <property type="entry name" value="YgjP-like"/>
    <property type="match status" value="1"/>
</dbReference>
<dbReference type="Proteomes" id="UP000002415">
    <property type="component" value="Chromosome"/>
</dbReference>
<evidence type="ECO:0000259" key="1">
    <source>
        <dbReference type="Pfam" id="PF01863"/>
    </source>
</evidence>
<evidence type="ECO:0000313" key="2">
    <source>
        <dbReference type="EMBL" id="ABS60278.1"/>
    </source>
</evidence>
<sequence>MRRLQSARSNQFKKKTDTIYVKISDKEVKCTIVRHSNRKSIKVLVNKGTVKIFVPSQTSDKQIKSLLTQHGAKIYDILEKEVRQKEELIEKISLGEYYIAYLGKKIPVTSTESLEVPIRFEEHEIKINKRYIDYADVLLNRLLRKKAEEYIPERTKYIAYKNGFKFARVKIKDTKTRWGSCSSKGTISLNWRLIMAPVEVIDYVIIHELAHTVEMNHSKKFWEVVGRHFPNWKLCRDWLRKNGHNLSIP</sequence>
<dbReference type="eggNOG" id="COG1451">
    <property type="taxonomic scope" value="Bacteria"/>
</dbReference>
<reference evidence="2 3" key="1">
    <citation type="submission" date="2007-07" db="EMBL/GenBank/DDBJ databases">
        <title>Complete sequence of Fervidobacterium nodosum Rt17-B1.</title>
        <authorList>
            <consortium name="US DOE Joint Genome Institute"/>
            <person name="Copeland A."/>
            <person name="Lucas S."/>
            <person name="Lapidus A."/>
            <person name="Barry K."/>
            <person name="Glavina del Rio T."/>
            <person name="Dalin E."/>
            <person name="Tice H."/>
            <person name="Pitluck S."/>
            <person name="Saunders E."/>
            <person name="Brettin T."/>
            <person name="Bruce D."/>
            <person name="Detter J.C."/>
            <person name="Han C."/>
            <person name="Schmutz J."/>
            <person name="Larimer F."/>
            <person name="Land M."/>
            <person name="Hauser L."/>
            <person name="Kyrpides N."/>
            <person name="Mikhailova N."/>
            <person name="Nelson K."/>
            <person name="Gogarten J.P."/>
            <person name="Noll K."/>
            <person name="Richardson P."/>
        </authorList>
    </citation>
    <scope>NUCLEOTIDE SEQUENCE [LARGE SCALE GENOMIC DNA]</scope>
    <source>
        <strain evidence="3">ATCC 35602 / DSM 5306 / Rt17-B1</strain>
    </source>
</reference>
<accession>A7HK45</accession>
<dbReference type="AlphaFoldDB" id="A7HK45"/>
<evidence type="ECO:0000313" key="3">
    <source>
        <dbReference type="Proteomes" id="UP000002415"/>
    </source>
</evidence>
<dbReference type="Gene3D" id="3.30.2010.10">
    <property type="entry name" value="Metalloproteases ('zincins'), catalytic domain"/>
    <property type="match status" value="1"/>
</dbReference>
<name>A7HK45_FERNB</name>
<dbReference type="STRING" id="381764.Fnod_0413"/>
<dbReference type="InterPro" id="IPR002725">
    <property type="entry name" value="YgjP-like_metallopeptidase"/>
</dbReference>
<dbReference type="OrthoDB" id="9811177at2"/>
<reference evidence="2 3" key="2">
    <citation type="journal article" date="2009" name="Proc. Natl. Acad. Sci. U.S.A.">
        <title>On the chimeric nature, thermophilic origin, and phylogenetic placement of the Thermotogales.</title>
        <authorList>
            <person name="Zhaxybayeva O."/>
            <person name="Swithers K.S."/>
            <person name="Lapierre P."/>
            <person name="Fournier G.P."/>
            <person name="Bickhart D.M."/>
            <person name="DeBoy R.T."/>
            <person name="Nelson K.E."/>
            <person name="Nesbo C.L."/>
            <person name="Doolittle W.F."/>
            <person name="Gogarten J.P."/>
            <person name="Noll K.M."/>
        </authorList>
    </citation>
    <scope>NUCLEOTIDE SEQUENCE [LARGE SCALE GENOMIC DNA]</scope>
    <source>
        <strain evidence="3">ATCC 35602 / DSM 5306 / Rt17-B1</strain>
    </source>
</reference>
<dbReference type="InterPro" id="IPR053136">
    <property type="entry name" value="UTP_pyrophosphatase-like"/>
</dbReference>
<dbReference type="KEGG" id="fno:Fnod_0413"/>
<dbReference type="EMBL" id="CP000771">
    <property type="protein sequence ID" value="ABS60278.1"/>
    <property type="molecule type" value="Genomic_DNA"/>
</dbReference>
<dbReference type="PANTHER" id="PTHR30399:SF1">
    <property type="entry name" value="UTP PYROPHOSPHATASE"/>
    <property type="match status" value="1"/>
</dbReference>
<gene>
    <name evidence="2" type="ordered locus">Fnod_0413</name>
</gene>
<proteinExistence type="predicted"/>
<protein>
    <recommendedName>
        <fullName evidence="1">YgjP-like metallopeptidase domain-containing protein</fullName>
    </recommendedName>
</protein>